<feature type="compositionally biased region" description="Basic and acidic residues" evidence="1">
    <location>
        <begin position="250"/>
        <end position="260"/>
    </location>
</feature>
<dbReference type="EMBL" id="CAXLJL010000123">
    <property type="protein sequence ID" value="CAL5132249.1"/>
    <property type="molecule type" value="Genomic_DNA"/>
</dbReference>
<accession>A0AAV2T500</accession>
<feature type="region of interest" description="Disordered" evidence="1">
    <location>
        <begin position="250"/>
        <end position="290"/>
    </location>
</feature>
<comment type="caution">
    <text evidence="2">The sequence shown here is derived from an EMBL/GenBank/DDBJ whole genome shotgun (WGS) entry which is preliminary data.</text>
</comment>
<organism evidence="2 3">
    <name type="scientific">Calicophoron daubneyi</name>
    <name type="common">Rumen fluke</name>
    <name type="synonym">Paramphistomum daubneyi</name>
    <dbReference type="NCBI Taxonomy" id="300641"/>
    <lineage>
        <taxon>Eukaryota</taxon>
        <taxon>Metazoa</taxon>
        <taxon>Spiralia</taxon>
        <taxon>Lophotrochozoa</taxon>
        <taxon>Platyhelminthes</taxon>
        <taxon>Trematoda</taxon>
        <taxon>Digenea</taxon>
        <taxon>Plagiorchiida</taxon>
        <taxon>Pronocephalata</taxon>
        <taxon>Paramphistomoidea</taxon>
        <taxon>Paramphistomidae</taxon>
        <taxon>Calicophoron</taxon>
    </lineage>
</organism>
<evidence type="ECO:0000313" key="3">
    <source>
        <dbReference type="Proteomes" id="UP001497525"/>
    </source>
</evidence>
<evidence type="ECO:0000313" key="2">
    <source>
        <dbReference type="EMBL" id="CAL5132249.1"/>
    </source>
</evidence>
<feature type="compositionally biased region" description="Basic and acidic residues" evidence="1">
    <location>
        <begin position="8"/>
        <end position="21"/>
    </location>
</feature>
<dbReference type="Proteomes" id="UP001497525">
    <property type="component" value="Unassembled WGS sequence"/>
</dbReference>
<dbReference type="AlphaFoldDB" id="A0AAV2T500"/>
<proteinExistence type="predicted"/>
<name>A0AAV2T500_CALDB</name>
<feature type="region of interest" description="Disordered" evidence="1">
    <location>
        <begin position="1"/>
        <end position="22"/>
    </location>
</feature>
<reference evidence="2" key="1">
    <citation type="submission" date="2024-06" db="EMBL/GenBank/DDBJ databases">
        <authorList>
            <person name="Liu X."/>
            <person name="Lenzi L."/>
            <person name="Haldenby T S."/>
            <person name="Uol C."/>
        </authorList>
    </citation>
    <scope>NUCLEOTIDE SEQUENCE</scope>
</reference>
<gene>
    <name evidence="2" type="ORF">CDAUBV1_LOCUS5090</name>
</gene>
<evidence type="ECO:0000256" key="1">
    <source>
        <dbReference type="SAM" id="MobiDB-lite"/>
    </source>
</evidence>
<feature type="compositionally biased region" description="Polar residues" evidence="1">
    <location>
        <begin position="274"/>
        <end position="288"/>
    </location>
</feature>
<sequence>MELATSLSKEERSRTLQEAIKRSKKKSPFPKYVCIPTSAELRRSICFLDNSSALCASLASLMHSYGTLPELKSCKSTKALKETYSKCGGCENVTKISAIRRFVIRSLKSARINDPANRNFWSHILLGVNQVMRRLEDLRIPADSTATYAEPYLSCVLLDAGWLSSQLGHHICHLCAESGVRLAAVRPVGSLAQLTSTDFRTLTRVIAIGICRSSSTPPDLLNWINQVWGEIGPLRLTALGSTDISRDLSSKDEQVSDRGVGKTIKRSASAANLDESTSVTSKPLSSGLGSVADSWRSVRIDASKLYILPPSGIAQAPTDPKMKVVTLDQLWSELALHESSVLQGEKPSDSDGSRDLTNSVHLNDFDACTFIPPIMKMIEPQGDVERKLKKAKKNKRKKKKVQAVTVTVDCGGDATLA</sequence>
<protein>
    <submittedName>
        <fullName evidence="2">Uncharacterized protein</fullName>
    </submittedName>
</protein>